<keyword evidence="5" id="KW-0336">GPI-anchor</keyword>
<dbReference type="GO" id="GO:0000981">
    <property type="term" value="F:DNA-binding transcription factor activity, RNA polymerase II-specific"/>
    <property type="evidence" value="ECO:0007669"/>
    <property type="project" value="InterPro"/>
</dbReference>
<evidence type="ECO:0000313" key="17">
    <source>
        <dbReference type="Proteomes" id="UP000452235"/>
    </source>
</evidence>
<dbReference type="CDD" id="cd00067">
    <property type="entry name" value="GAL4"/>
    <property type="match status" value="1"/>
</dbReference>
<dbReference type="AlphaFoldDB" id="A0A5M3ZAX6"/>
<feature type="transmembrane region" description="Helical" evidence="15">
    <location>
        <begin position="969"/>
        <end position="987"/>
    </location>
</feature>
<keyword evidence="10" id="KW-1015">Disulfide bond</keyword>
<keyword evidence="12" id="KW-0539">Nucleus</keyword>
<feature type="transmembrane region" description="Helical" evidence="15">
    <location>
        <begin position="883"/>
        <end position="906"/>
    </location>
</feature>
<dbReference type="InterPro" id="IPR049326">
    <property type="entry name" value="Rhodopsin_dom_fungi"/>
</dbReference>
<dbReference type="GO" id="GO:0005576">
    <property type="term" value="C:extracellular region"/>
    <property type="evidence" value="ECO:0007669"/>
    <property type="project" value="UniProtKB-SubCell"/>
</dbReference>
<dbReference type="InterPro" id="IPR052761">
    <property type="entry name" value="Fungal_Detox/Toxin_TFs"/>
</dbReference>
<feature type="transmembrane region" description="Helical" evidence="15">
    <location>
        <begin position="918"/>
        <end position="935"/>
    </location>
</feature>
<evidence type="ECO:0000256" key="5">
    <source>
        <dbReference type="ARBA" id="ARBA00022622"/>
    </source>
</evidence>
<evidence type="ECO:0000256" key="11">
    <source>
        <dbReference type="ARBA" id="ARBA00023163"/>
    </source>
</evidence>
<feature type="region of interest" description="Disordered" evidence="14">
    <location>
        <begin position="65"/>
        <end position="122"/>
    </location>
</feature>
<dbReference type="InterPro" id="IPR007219">
    <property type="entry name" value="XnlR_reg_dom"/>
</dbReference>
<proteinExistence type="inferred from homology"/>
<keyword evidence="15" id="KW-0472">Membrane</keyword>
<accession>A0A5M3ZAX6</accession>
<reference evidence="16 17" key="1">
    <citation type="submission" date="2020-01" db="EMBL/GenBank/DDBJ databases">
        <title>Aspergillus terreus IFO 6365 whole genome shotgun sequence.</title>
        <authorList>
            <person name="Kanamasa S."/>
            <person name="Takahashi H."/>
        </authorList>
    </citation>
    <scope>NUCLEOTIDE SEQUENCE [LARGE SCALE GENOMIC DNA]</scope>
    <source>
        <strain evidence="16 17">IFO 6365</strain>
    </source>
</reference>
<dbReference type="CDD" id="cd12148">
    <property type="entry name" value="fungal_TF_MHR"/>
    <property type="match status" value="1"/>
</dbReference>
<feature type="transmembrane region" description="Helical" evidence="15">
    <location>
        <begin position="999"/>
        <end position="1016"/>
    </location>
</feature>
<comment type="caution">
    <text evidence="16">The sequence shown here is derived from an EMBL/GenBank/DDBJ whole genome shotgun (WGS) entry which is preliminary data.</text>
</comment>
<keyword evidence="11" id="KW-0804">Transcription</keyword>
<name>A0A5M3ZAX6_ASPTE</name>
<evidence type="ECO:0000256" key="8">
    <source>
        <dbReference type="ARBA" id="ARBA00023015"/>
    </source>
</evidence>
<comment type="similarity">
    <text evidence="3">Belongs to the RBT5 family.</text>
</comment>
<dbReference type="GO" id="GO:0098552">
    <property type="term" value="C:side of membrane"/>
    <property type="evidence" value="ECO:0007669"/>
    <property type="project" value="UniProtKB-KW"/>
</dbReference>
<evidence type="ECO:0000256" key="13">
    <source>
        <dbReference type="ARBA" id="ARBA00023288"/>
    </source>
</evidence>
<keyword evidence="4" id="KW-0964">Secreted</keyword>
<keyword evidence="9" id="KW-0238">DNA-binding</keyword>
<feature type="transmembrane region" description="Helical" evidence="15">
    <location>
        <begin position="842"/>
        <end position="863"/>
    </location>
</feature>
<dbReference type="GO" id="GO:0006351">
    <property type="term" value="P:DNA-templated transcription"/>
    <property type="evidence" value="ECO:0007669"/>
    <property type="project" value="InterPro"/>
</dbReference>
<dbReference type="InterPro" id="IPR008427">
    <property type="entry name" value="Extracellular_membr_CFEM_dom"/>
</dbReference>
<evidence type="ECO:0000256" key="7">
    <source>
        <dbReference type="ARBA" id="ARBA00022729"/>
    </source>
</evidence>
<dbReference type="PANTHER" id="PTHR47425:SF2">
    <property type="entry name" value="FARB-RELATED"/>
    <property type="match status" value="1"/>
</dbReference>
<dbReference type="VEuPathDB" id="FungiDB:ATEG_04245"/>
<dbReference type="PROSITE" id="PS00463">
    <property type="entry name" value="ZN2_CY6_FUNGAL_1"/>
    <property type="match status" value="1"/>
</dbReference>
<feature type="transmembrane region" description="Helical" evidence="15">
    <location>
        <begin position="804"/>
        <end position="821"/>
    </location>
</feature>
<feature type="region of interest" description="Disordered" evidence="14">
    <location>
        <begin position="1"/>
        <end position="25"/>
    </location>
</feature>
<evidence type="ECO:0000256" key="10">
    <source>
        <dbReference type="ARBA" id="ARBA00023157"/>
    </source>
</evidence>
<sequence length="1129" mass="126070">MNSTVSGYRPIWQETEAGPPGKPTKACAPCRVRKVKCDATVKGLPCSGCVSRGCPESCVLAARKRRRRTEKTLPPRKGARANTRDRENNGSLPPDYSTDSRQSSVEAHDESARAESYSHCQPTPDSLDCQGFRQAQTELHYLNILKDAVDDTASNRPDVDPSVASTSPVQEETLASQIRLLHRPPQLDDVHREFLAKKGVFDLPPQPYLDSLLKTYFDYIYPYGPVIDRVEFLRTYRSGHYSLFLLYSMLAPATLYAPVDILYGCGFSDRSSAQASFVAKATLLHDFQVETNLLPLLQGSIILGMVVLDYPTDKDFYYWFYNSTRLAAKLDIHKASAREDRAGRCSKLYRRVWWVLYCRDIFLHMYSGTRSLRIIGNDPGLKPITKHDWREPGEVPREFQSMLLPISSRQKSYFMAVCELAQIVGRLVSAVVDDQGTDPQQVIRPLDTWRMTLADKMQMQDPSTEGDIYYADLLGSSYRFESTICRSIRHAWQSRDIDRYEWAKERLRAAILELDAIARRISVNGTIQKFPVSFMTAIPTLLALHIESALDTSETDLIRSMSRISIGQTMLVLNELREIPVIKRAMPIFEVVLAKKNLYPTSFGPAGSVPQIDDRQNEPDLPRPQIGAFVPQDVQGDCTFYLGDFIDFDVLDRPTPLHPNGASTRRREVVRANTRLRIGHYWKILASPNSTIGTDAVIEHGFCAPTGASMHLHRVVSCILIFMSSVGPAAAEQPGSPECALACQQDLIKRTTCADTQCLCADADYKAAFSSCVTANCTMEDGLLAKYVESRQCGLPIIQRYPEADAGTIIPFSISTILFVVRMTAKTMRLGGGWGKDDYTIIGAYCLAVVGFSVNISMIHYGFGKNIWDIYPQHNITKAYKHFYAFVLVYKALISLAKISVCLFLLRIFQSTVFRCTAYTMIGINSAIAISWMLVDSFHCIPVHLAWTQWQGVEQGKCVNFTAATFANGFVNIIVDAVMVVMPVYEISKLNLSRQKKMGVALILTVIGVVRVIVFSKNSSNQNPTYEMEALNRWSVIECQVAIICACLPASRAMLVRFCPGLLGVSTGQASSGQPYQKKTPTGAELRLGPLTNKSGISKTVSYSIEYGHKMQRASNGFTRLDEVEPNTV</sequence>
<gene>
    <name evidence="16" type="ORF">ATEIFO6365_0010041900</name>
</gene>
<dbReference type="GO" id="GO:0009893">
    <property type="term" value="P:positive regulation of metabolic process"/>
    <property type="evidence" value="ECO:0007669"/>
    <property type="project" value="UniProtKB-ARBA"/>
</dbReference>
<dbReference type="VEuPathDB" id="FungiDB:ATEG_04246"/>
<dbReference type="SUPFAM" id="SSF57701">
    <property type="entry name" value="Zn2/Cys6 DNA-binding domain"/>
    <property type="match status" value="1"/>
</dbReference>
<evidence type="ECO:0000256" key="15">
    <source>
        <dbReference type="SAM" id="Phobius"/>
    </source>
</evidence>
<evidence type="ECO:0000256" key="4">
    <source>
        <dbReference type="ARBA" id="ARBA00022525"/>
    </source>
</evidence>
<evidence type="ECO:0000256" key="2">
    <source>
        <dbReference type="ARBA" id="ARBA00004613"/>
    </source>
</evidence>
<dbReference type="Pfam" id="PF00172">
    <property type="entry name" value="Zn_clus"/>
    <property type="match status" value="1"/>
</dbReference>
<keyword evidence="13" id="KW-0449">Lipoprotein</keyword>
<dbReference type="Pfam" id="PF05730">
    <property type="entry name" value="CFEM"/>
    <property type="match status" value="1"/>
</dbReference>
<protein>
    <submittedName>
        <fullName evidence="16">Uncharacterized protein</fullName>
    </submittedName>
</protein>
<dbReference type="OrthoDB" id="5121955at2759"/>
<evidence type="ECO:0000256" key="3">
    <source>
        <dbReference type="ARBA" id="ARBA00010031"/>
    </source>
</evidence>
<dbReference type="InterPro" id="IPR036864">
    <property type="entry name" value="Zn2-C6_fun-type_DNA-bd_sf"/>
</dbReference>
<organism evidence="16 17">
    <name type="scientific">Aspergillus terreus</name>
    <dbReference type="NCBI Taxonomy" id="33178"/>
    <lineage>
        <taxon>Eukaryota</taxon>
        <taxon>Fungi</taxon>
        <taxon>Dikarya</taxon>
        <taxon>Ascomycota</taxon>
        <taxon>Pezizomycotina</taxon>
        <taxon>Eurotiomycetes</taxon>
        <taxon>Eurotiomycetidae</taxon>
        <taxon>Eurotiales</taxon>
        <taxon>Aspergillaceae</taxon>
        <taxon>Aspergillus</taxon>
        <taxon>Aspergillus subgen. Circumdati</taxon>
    </lineage>
</organism>
<evidence type="ECO:0000256" key="6">
    <source>
        <dbReference type="ARBA" id="ARBA00022723"/>
    </source>
</evidence>
<keyword evidence="15" id="KW-0812">Transmembrane</keyword>
<evidence type="ECO:0000313" key="16">
    <source>
        <dbReference type="EMBL" id="GFF19639.1"/>
    </source>
</evidence>
<dbReference type="GO" id="GO:0003677">
    <property type="term" value="F:DNA binding"/>
    <property type="evidence" value="ECO:0007669"/>
    <property type="project" value="UniProtKB-KW"/>
</dbReference>
<dbReference type="InterPro" id="IPR001138">
    <property type="entry name" value="Zn2Cys6_DnaBD"/>
</dbReference>
<keyword evidence="6" id="KW-0479">Metal-binding</keyword>
<keyword evidence="5" id="KW-0325">Glycoprotein</keyword>
<evidence type="ECO:0000256" key="1">
    <source>
        <dbReference type="ARBA" id="ARBA00004589"/>
    </source>
</evidence>
<comment type="subcellular location">
    <subcellularLocation>
        <location evidence="1">Membrane</location>
        <topology evidence="1">Lipid-anchor</topology>
        <topology evidence="1">GPI-anchor</topology>
    </subcellularLocation>
    <subcellularLocation>
        <location evidence="2">Secreted</location>
    </subcellularLocation>
</comment>
<dbReference type="PANTHER" id="PTHR47425">
    <property type="entry name" value="FARB-RELATED"/>
    <property type="match status" value="1"/>
</dbReference>
<dbReference type="Proteomes" id="UP000452235">
    <property type="component" value="Unassembled WGS sequence"/>
</dbReference>
<dbReference type="SMART" id="SM00066">
    <property type="entry name" value="GAL4"/>
    <property type="match status" value="1"/>
</dbReference>
<dbReference type="GO" id="GO:0008270">
    <property type="term" value="F:zinc ion binding"/>
    <property type="evidence" value="ECO:0007669"/>
    <property type="project" value="InterPro"/>
</dbReference>
<evidence type="ECO:0000256" key="14">
    <source>
        <dbReference type="SAM" id="MobiDB-lite"/>
    </source>
</evidence>
<evidence type="ECO:0000256" key="12">
    <source>
        <dbReference type="ARBA" id="ARBA00023242"/>
    </source>
</evidence>
<keyword evidence="15" id="KW-1133">Transmembrane helix</keyword>
<dbReference type="Pfam" id="PF20684">
    <property type="entry name" value="Fung_rhodopsin"/>
    <property type="match status" value="1"/>
</dbReference>
<keyword evidence="7" id="KW-0732">Signal</keyword>
<dbReference type="Pfam" id="PF04082">
    <property type="entry name" value="Fungal_trans"/>
    <property type="match status" value="1"/>
</dbReference>
<dbReference type="EMBL" id="BLJY01000010">
    <property type="protein sequence ID" value="GFF19639.1"/>
    <property type="molecule type" value="Genomic_DNA"/>
</dbReference>
<dbReference type="PROSITE" id="PS50048">
    <property type="entry name" value="ZN2_CY6_FUNGAL_2"/>
    <property type="match status" value="1"/>
</dbReference>
<keyword evidence="17" id="KW-1185">Reference proteome</keyword>
<keyword evidence="8" id="KW-0805">Transcription regulation</keyword>
<evidence type="ECO:0000256" key="9">
    <source>
        <dbReference type="ARBA" id="ARBA00023125"/>
    </source>
</evidence>